<evidence type="ECO:0000313" key="1">
    <source>
        <dbReference type="EMBL" id="MPN58905.1"/>
    </source>
</evidence>
<dbReference type="AlphaFoldDB" id="A0A645J5B1"/>
<reference evidence="1" key="1">
    <citation type="submission" date="2019-08" db="EMBL/GenBank/DDBJ databases">
        <authorList>
            <person name="Kucharzyk K."/>
            <person name="Murdoch R.W."/>
            <person name="Higgins S."/>
            <person name="Loffler F."/>
        </authorList>
    </citation>
    <scope>NUCLEOTIDE SEQUENCE</scope>
</reference>
<sequence length="89" mass="9386">MFEPTFGQRCGLGLLVLGVDPGQHIAGDGGIDLHLYAHGNLLGRTISDTMLHLACDTSGKVLGVQLDLDCRDLVALSAVFVHVYSSCSC</sequence>
<comment type="caution">
    <text evidence="1">The sequence shown here is derived from an EMBL/GenBank/DDBJ whole genome shotgun (WGS) entry which is preliminary data.</text>
</comment>
<gene>
    <name evidence="1" type="ORF">SDC9_206621</name>
</gene>
<accession>A0A645J5B1</accession>
<organism evidence="1">
    <name type="scientific">bioreactor metagenome</name>
    <dbReference type="NCBI Taxonomy" id="1076179"/>
    <lineage>
        <taxon>unclassified sequences</taxon>
        <taxon>metagenomes</taxon>
        <taxon>ecological metagenomes</taxon>
    </lineage>
</organism>
<dbReference type="EMBL" id="VSSQ01132258">
    <property type="protein sequence ID" value="MPN58905.1"/>
    <property type="molecule type" value="Genomic_DNA"/>
</dbReference>
<name>A0A645J5B1_9ZZZZ</name>
<proteinExistence type="predicted"/>
<protein>
    <submittedName>
        <fullName evidence="1">Uncharacterized protein</fullName>
    </submittedName>
</protein>